<comment type="subcellular location">
    <subcellularLocation>
        <location evidence="1">Virion</location>
    </subcellularLocation>
</comment>
<organism evidence="5 6">
    <name type="scientific">Caldinitratiruptor microaerophilus</name>
    <dbReference type="NCBI Taxonomy" id="671077"/>
    <lineage>
        <taxon>Bacteria</taxon>
        <taxon>Bacillati</taxon>
        <taxon>Bacillota</taxon>
        <taxon>Clostridia</taxon>
        <taxon>Eubacteriales</taxon>
        <taxon>Symbiobacteriaceae</taxon>
        <taxon>Caldinitratiruptor</taxon>
    </lineage>
</organism>
<feature type="domain" description="Phage capsid-like C-terminal" evidence="4">
    <location>
        <begin position="142"/>
        <end position="419"/>
    </location>
</feature>
<evidence type="ECO:0000256" key="3">
    <source>
        <dbReference type="SAM" id="MobiDB-lite"/>
    </source>
</evidence>
<evidence type="ECO:0000313" key="5">
    <source>
        <dbReference type="EMBL" id="BDG61922.1"/>
    </source>
</evidence>
<gene>
    <name evidence="5" type="ORF">caldi_30120</name>
</gene>
<sequence>MDLKELVGRARQLVEEARRIVEEYEGKDMPADKAAEVKKRLEEARKLKEHADQLAEMKRLQDWLDEPQYKRPMGDADTKARTPEGAEDSKGELTPEQKRKQTKAFFKALRGGLAVLTPEERDLLNPAHKGFEAKALVEDATGEILVPEELESEIYRSLPKITVIRPLATVRPVRTNRVRRRSMTELTVGWGKLETGRPLNESTPNPSQEFQYVEDLYGLARIGEDELDDTDVNLQAFVADSFARAIAEAEDTAFVVGTGHANQQPEGILNGAVVQRVSAGQTGAITTDDVLKLIFSVPTQYRRNGVLIMHQETELALRLLKDNNGQYLWQQSLQAGLPNTFAGYPVYNQADVGRIPTQAGQTADVMIFGDVRAGYRILDRQGMTVKVLDQLYAEQGMIGYRVRYRVGGGVVRPDALRILRVTA</sequence>
<dbReference type="Pfam" id="PF05065">
    <property type="entry name" value="Phage_capsid"/>
    <property type="match status" value="1"/>
</dbReference>
<protein>
    <recommendedName>
        <fullName evidence="4">Phage capsid-like C-terminal domain-containing protein</fullName>
    </recommendedName>
</protein>
<dbReference type="InterPro" id="IPR024455">
    <property type="entry name" value="Phage_capsid"/>
</dbReference>
<dbReference type="RefSeq" id="WP_264842551.1">
    <property type="nucleotide sequence ID" value="NZ_AP025628.1"/>
</dbReference>
<evidence type="ECO:0000313" key="6">
    <source>
        <dbReference type="Proteomes" id="UP001163687"/>
    </source>
</evidence>
<dbReference type="Proteomes" id="UP001163687">
    <property type="component" value="Chromosome"/>
</dbReference>
<feature type="coiled-coil region" evidence="2">
    <location>
        <begin position="3"/>
        <end position="54"/>
    </location>
</feature>
<reference evidence="5" key="1">
    <citation type="submission" date="2022-03" db="EMBL/GenBank/DDBJ databases">
        <title>Complete genome sequence of Caldinitratiruptor microaerophilus.</title>
        <authorList>
            <person name="Mukaiyama R."/>
            <person name="Nishiyama T."/>
            <person name="Ueda K."/>
        </authorList>
    </citation>
    <scope>NUCLEOTIDE SEQUENCE</scope>
    <source>
        <strain evidence="5">JCM 16183</strain>
    </source>
</reference>
<keyword evidence="6" id="KW-1185">Reference proteome</keyword>
<dbReference type="EMBL" id="AP025628">
    <property type="protein sequence ID" value="BDG61922.1"/>
    <property type="molecule type" value="Genomic_DNA"/>
</dbReference>
<dbReference type="Gene3D" id="3.30.2320.10">
    <property type="entry name" value="hypothetical protein PF0899 domain"/>
    <property type="match status" value="1"/>
</dbReference>
<accession>A0AA35CMH7</accession>
<dbReference type="InterPro" id="IPR054612">
    <property type="entry name" value="Phage_capsid-like_C"/>
</dbReference>
<name>A0AA35CMH7_9FIRM</name>
<proteinExistence type="predicted"/>
<dbReference type="SUPFAM" id="SSF56563">
    <property type="entry name" value="Major capsid protein gp5"/>
    <property type="match status" value="1"/>
</dbReference>
<evidence type="ECO:0000256" key="1">
    <source>
        <dbReference type="ARBA" id="ARBA00004328"/>
    </source>
</evidence>
<feature type="region of interest" description="Disordered" evidence="3">
    <location>
        <begin position="66"/>
        <end position="99"/>
    </location>
</feature>
<dbReference type="Gene3D" id="3.30.2400.10">
    <property type="entry name" value="Major capsid protein gp5"/>
    <property type="match status" value="1"/>
</dbReference>
<keyword evidence="2" id="KW-0175">Coiled coil</keyword>
<dbReference type="NCBIfam" id="TIGR01554">
    <property type="entry name" value="major_cap_HK97"/>
    <property type="match status" value="1"/>
</dbReference>
<dbReference type="AlphaFoldDB" id="A0AA35CMH7"/>
<dbReference type="KEGG" id="cmic:caldi_30120"/>
<evidence type="ECO:0000259" key="4">
    <source>
        <dbReference type="Pfam" id="PF05065"/>
    </source>
</evidence>
<evidence type="ECO:0000256" key="2">
    <source>
        <dbReference type="SAM" id="Coils"/>
    </source>
</evidence>